<dbReference type="Proteomes" id="UP000053558">
    <property type="component" value="Unassembled WGS sequence"/>
</dbReference>
<protein>
    <submittedName>
        <fullName evidence="2">Uncharacterized protein</fullName>
    </submittedName>
</protein>
<feature type="region of interest" description="Disordered" evidence="1">
    <location>
        <begin position="1"/>
        <end position="80"/>
    </location>
</feature>
<sequence length="80" mass="8485">MRFDSPHWAPGQLPIDRGNSPPRKPQSPPTLLIPENSPNNRPMYHQDPPVINAPDGDGGFMSTGPQLHIVPATPVSGGGA</sequence>
<dbReference type="KEGG" id="cput:CONPUDRAFT_51316"/>
<dbReference type="RefSeq" id="XP_007765351.1">
    <property type="nucleotide sequence ID" value="XM_007767161.1"/>
</dbReference>
<reference evidence="3" key="1">
    <citation type="journal article" date="2012" name="Science">
        <title>The Paleozoic origin of enzymatic lignin decomposition reconstructed from 31 fungal genomes.</title>
        <authorList>
            <person name="Floudas D."/>
            <person name="Binder M."/>
            <person name="Riley R."/>
            <person name="Barry K."/>
            <person name="Blanchette R.A."/>
            <person name="Henrissat B."/>
            <person name="Martinez A.T."/>
            <person name="Otillar R."/>
            <person name="Spatafora J.W."/>
            <person name="Yadav J.S."/>
            <person name="Aerts A."/>
            <person name="Benoit I."/>
            <person name="Boyd A."/>
            <person name="Carlson A."/>
            <person name="Copeland A."/>
            <person name="Coutinho P.M."/>
            <person name="de Vries R.P."/>
            <person name="Ferreira P."/>
            <person name="Findley K."/>
            <person name="Foster B."/>
            <person name="Gaskell J."/>
            <person name="Glotzer D."/>
            <person name="Gorecki P."/>
            <person name="Heitman J."/>
            <person name="Hesse C."/>
            <person name="Hori C."/>
            <person name="Igarashi K."/>
            <person name="Jurgens J.A."/>
            <person name="Kallen N."/>
            <person name="Kersten P."/>
            <person name="Kohler A."/>
            <person name="Kuees U."/>
            <person name="Kumar T.K.A."/>
            <person name="Kuo A."/>
            <person name="LaButti K."/>
            <person name="Larrondo L.F."/>
            <person name="Lindquist E."/>
            <person name="Ling A."/>
            <person name="Lombard V."/>
            <person name="Lucas S."/>
            <person name="Lundell T."/>
            <person name="Martin R."/>
            <person name="McLaughlin D.J."/>
            <person name="Morgenstern I."/>
            <person name="Morin E."/>
            <person name="Murat C."/>
            <person name="Nagy L.G."/>
            <person name="Nolan M."/>
            <person name="Ohm R.A."/>
            <person name="Patyshakuliyeva A."/>
            <person name="Rokas A."/>
            <person name="Ruiz-Duenas F.J."/>
            <person name="Sabat G."/>
            <person name="Salamov A."/>
            <person name="Samejima M."/>
            <person name="Schmutz J."/>
            <person name="Slot J.C."/>
            <person name="St John F."/>
            <person name="Stenlid J."/>
            <person name="Sun H."/>
            <person name="Sun S."/>
            <person name="Syed K."/>
            <person name="Tsang A."/>
            <person name="Wiebenga A."/>
            <person name="Young D."/>
            <person name="Pisabarro A."/>
            <person name="Eastwood D.C."/>
            <person name="Martin F."/>
            <person name="Cullen D."/>
            <person name="Grigoriev I.V."/>
            <person name="Hibbett D.S."/>
        </authorList>
    </citation>
    <scope>NUCLEOTIDE SEQUENCE [LARGE SCALE GENOMIC DNA]</scope>
    <source>
        <strain evidence="3">RWD-64-598 SS2</strain>
    </source>
</reference>
<feature type="non-terminal residue" evidence="2">
    <location>
        <position position="80"/>
    </location>
</feature>
<evidence type="ECO:0000313" key="2">
    <source>
        <dbReference type="EMBL" id="EIW83667.1"/>
    </source>
</evidence>
<evidence type="ECO:0000313" key="3">
    <source>
        <dbReference type="Proteomes" id="UP000053558"/>
    </source>
</evidence>
<dbReference type="EMBL" id="JH711575">
    <property type="protein sequence ID" value="EIW83667.1"/>
    <property type="molecule type" value="Genomic_DNA"/>
</dbReference>
<dbReference type="GeneID" id="19207446"/>
<gene>
    <name evidence="2" type="ORF">CONPUDRAFT_51316</name>
</gene>
<keyword evidence="3" id="KW-1185">Reference proteome</keyword>
<accession>A0A5M3MXD4</accession>
<organism evidence="2 3">
    <name type="scientific">Coniophora puteana (strain RWD-64-598)</name>
    <name type="common">Brown rot fungus</name>
    <dbReference type="NCBI Taxonomy" id="741705"/>
    <lineage>
        <taxon>Eukaryota</taxon>
        <taxon>Fungi</taxon>
        <taxon>Dikarya</taxon>
        <taxon>Basidiomycota</taxon>
        <taxon>Agaricomycotina</taxon>
        <taxon>Agaricomycetes</taxon>
        <taxon>Agaricomycetidae</taxon>
        <taxon>Boletales</taxon>
        <taxon>Coniophorineae</taxon>
        <taxon>Coniophoraceae</taxon>
        <taxon>Coniophora</taxon>
    </lineage>
</organism>
<evidence type="ECO:0000256" key="1">
    <source>
        <dbReference type="SAM" id="MobiDB-lite"/>
    </source>
</evidence>
<comment type="caution">
    <text evidence="2">The sequence shown here is derived from an EMBL/GenBank/DDBJ whole genome shotgun (WGS) entry which is preliminary data.</text>
</comment>
<name>A0A5M3MXD4_CONPW</name>
<dbReference type="AlphaFoldDB" id="A0A5M3MXD4"/>
<proteinExistence type="predicted"/>
<dbReference type="OrthoDB" id="4748970at2759"/>